<feature type="region of interest" description="Disordered" evidence="13">
    <location>
        <begin position="1"/>
        <end position="20"/>
    </location>
</feature>
<dbReference type="Pfam" id="PF04181">
    <property type="entry name" value="RPAP2_Rtr1"/>
    <property type="match status" value="1"/>
</dbReference>
<keyword evidence="4 12" id="KW-0863">Zinc-finger</keyword>
<evidence type="ECO:0000256" key="5">
    <source>
        <dbReference type="ARBA" id="ARBA00022801"/>
    </source>
</evidence>
<evidence type="ECO:0000256" key="9">
    <source>
        <dbReference type="ARBA" id="ARBA00047761"/>
    </source>
</evidence>
<organism evidence="15 16">
    <name type="scientific">Dimargaris verticillata</name>
    <dbReference type="NCBI Taxonomy" id="2761393"/>
    <lineage>
        <taxon>Eukaryota</taxon>
        <taxon>Fungi</taxon>
        <taxon>Fungi incertae sedis</taxon>
        <taxon>Zoopagomycota</taxon>
        <taxon>Kickxellomycotina</taxon>
        <taxon>Dimargaritomycetes</taxon>
        <taxon>Dimargaritales</taxon>
        <taxon>Dimargaritaceae</taxon>
        <taxon>Dimargaris</taxon>
    </lineage>
</organism>
<evidence type="ECO:0000259" key="14">
    <source>
        <dbReference type="PROSITE" id="PS51479"/>
    </source>
</evidence>
<dbReference type="AlphaFoldDB" id="A0A9W8B6U5"/>
<evidence type="ECO:0000313" key="15">
    <source>
        <dbReference type="EMBL" id="KAJ1984512.1"/>
    </source>
</evidence>
<protein>
    <recommendedName>
        <fullName evidence="12">RNA polymerase II subunit B1 CTD phosphatase RPAP2 homolog</fullName>
        <ecNumber evidence="12">3.1.3.16</ecNumber>
    </recommendedName>
</protein>
<feature type="compositionally biased region" description="Basic residues" evidence="13">
    <location>
        <begin position="1"/>
        <end position="11"/>
    </location>
</feature>
<keyword evidence="3 12" id="KW-0479">Metal-binding</keyword>
<dbReference type="EMBL" id="JANBQB010000017">
    <property type="protein sequence ID" value="KAJ1984512.1"/>
    <property type="molecule type" value="Genomic_DNA"/>
</dbReference>
<evidence type="ECO:0000256" key="10">
    <source>
        <dbReference type="ARBA" id="ARBA00048336"/>
    </source>
</evidence>
<keyword evidence="5 12" id="KW-0378">Hydrolase</keyword>
<dbReference type="PROSITE" id="PS51479">
    <property type="entry name" value="ZF_RTR1"/>
    <property type="match status" value="1"/>
</dbReference>
<dbReference type="InterPro" id="IPR038534">
    <property type="entry name" value="Rtr1/RPAP2_sf"/>
</dbReference>
<dbReference type="OrthoDB" id="2590500at2759"/>
<comment type="function">
    <text evidence="12">Putative RNA polymerase II subunit B1 C-terminal domain (CTD) phosphatase involved in RNA polymerase II transcription regulation.</text>
</comment>
<evidence type="ECO:0000256" key="7">
    <source>
        <dbReference type="ARBA" id="ARBA00022912"/>
    </source>
</evidence>
<name>A0A9W8B6U5_9FUNG</name>
<evidence type="ECO:0000256" key="6">
    <source>
        <dbReference type="ARBA" id="ARBA00022833"/>
    </source>
</evidence>
<keyword evidence="16" id="KW-1185">Reference proteome</keyword>
<proteinExistence type="inferred from homology"/>
<evidence type="ECO:0000256" key="13">
    <source>
        <dbReference type="SAM" id="MobiDB-lite"/>
    </source>
</evidence>
<comment type="similarity">
    <text evidence="2 11 12">Belongs to the RPAP2 family.</text>
</comment>
<comment type="catalytic activity">
    <reaction evidence="9 12">
        <text>O-phospho-L-seryl-[protein] + H2O = L-seryl-[protein] + phosphate</text>
        <dbReference type="Rhea" id="RHEA:20629"/>
        <dbReference type="Rhea" id="RHEA-COMP:9863"/>
        <dbReference type="Rhea" id="RHEA-COMP:11604"/>
        <dbReference type="ChEBI" id="CHEBI:15377"/>
        <dbReference type="ChEBI" id="CHEBI:29999"/>
        <dbReference type="ChEBI" id="CHEBI:43474"/>
        <dbReference type="ChEBI" id="CHEBI:83421"/>
        <dbReference type="EC" id="3.1.3.16"/>
    </reaction>
</comment>
<dbReference type="PANTHER" id="PTHR14732:SF0">
    <property type="entry name" value="RNA POLYMERASE II SUBUNIT B1 CTD PHOSPHATASE RPAP2-RELATED"/>
    <property type="match status" value="1"/>
</dbReference>
<dbReference type="GO" id="GO:0008270">
    <property type="term" value="F:zinc ion binding"/>
    <property type="evidence" value="ECO:0007669"/>
    <property type="project" value="UniProtKB-KW"/>
</dbReference>
<evidence type="ECO:0000256" key="1">
    <source>
        <dbReference type="ARBA" id="ARBA00004123"/>
    </source>
</evidence>
<dbReference type="GO" id="GO:0005737">
    <property type="term" value="C:cytoplasm"/>
    <property type="evidence" value="ECO:0007669"/>
    <property type="project" value="TreeGrafter"/>
</dbReference>
<feature type="domain" description="RTR1-type" evidence="14">
    <location>
        <begin position="57"/>
        <end position="139"/>
    </location>
</feature>
<evidence type="ECO:0000256" key="4">
    <source>
        <dbReference type="ARBA" id="ARBA00022771"/>
    </source>
</evidence>
<evidence type="ECO:0000256" key="12">
    <source>
        <dbReference type="RuleBase" id="RU367080"/>
    </source>
</evidence>
<dbReference type="EC" id="3.1.3.16" evidence="12"/>
<keyword evidence="6 12" id="KW-0862">Zinc</keyword>
<feature type="compositionally biased region" description="Polar residues" evidence="13">
    <location>
        <begin position="276"/>
        <end position="299"/>
    </location>
</feature>
<reference evidence="15" key="1">
    <citation type="submission" date="2022-07" db="EMBL/GenBank/DDBJ databases">
        <title>Phylogenomic reconstructions and comparative analyses of Kickxellomycotina fungi.</title>
        <authorList>
            <person name="Reynolds N.K."/>
            <person name="Stajich J.E."/>
            <person name="Barry K."/>
            <person name="Grigoriev I.V."/>
            <person name="Crous P."/>
            <person name="Smith M.E."/>
        </authorList>
    </citation>
    <scope>NUCLEOTIDE SEQUENCE</scope>
    <source>
        <strain evidence="15">RSA 567</strain>
    </source>
</reference>
<dbReference type="GO" id="GO:0008420">
    <property type="term" value="F:RNA polymerase II CTD heptapeptide repeat phosphatase activity"/>
    <property type="evidence" value="ECO:0007669"/>
    <property type="project" value="UniProtKB-UniRule"/>
</dbReference>
<comment type="catalytic activity">
    <reaction evidence="10 12">
        <text>O-phospho-L-threonyl-[protein] + H2O = L-threonyl-[protein] + phosphate</text>
        <dbReference type="Rhea" id="RHEA:47004"/>
        <dbReference type="Rhea" id="RHEA-COMP:11060"/>
        <dbReference type="Rhea" id="RHEA-COMP:11605"/>
        <dbReference type="ChEBI" id="CHEBI:15377"/>
        <dbReference type="ChEBI" id="CHEBI:30013"/>
        <dbReference type="ChEBI" id="CHEBI:43474"/>
        <dbReference type="ChEBI" id="CHEBI:61977"/>
        <dbReference type="EC" id="3.1.3.16"/>
    </reaction>
</comment>
<comment type="subcellular location">
    <subcellularLocation>
        <location evidence="1 12">Nucleus</location>
    </subcellularLocation>
</comment>
<feature type="region of interest" description="Disordered" evidence="13">
    <location>
        <begin position="316"/>
        <end position="340"/>
    </location>
</feature>
<sequence>MAMPFRRRRAPRAAQPTLTPRQQQIKTNIDLQRRYERLSFAWQEKLLDPVPESTLCQAAQYLNPAQYQDAIQERKTQDLCGYPLCSRPCQKVEGKYRINLRQRKVYDVSELALFCSKLCRAASKFYEAQLSSEPLYIRNRDNPVKVALLPLTTHIHDLPTHPLGPSTNDIYGDYVRGLLDSLPNPYASLPPSATKSSDPIPTQSPATTQPRQELLTNFEIKIMERPSTAVTEYMPDHSVLTPQQLDDMFDQAFGPAPSTAAAEVVDASSASSMTNAETIESQRSAPTMPTSPNTATTMDPKNFDMVEGYKISYKARRKDKKTTPTTMILSSAGPATECTD</sequence>
<dbReference type="Proteomes" id="UP001151582">
    <property type="component" value="Unassembled WGS sequence"/>
</dbReference>
<dbReference type="InterPro" id="IPR039693">
    <property type="entry name" value="Rtr1/RPAP2"/>
</dbReference>
<dbReference type="PANTHER" id="PTHR14732">
    <property type="entry name" value="RNA POLYMERASE II SUBUNIT B1 CTD PHOSPHATASE RPAP2-RELATED"/>
    <property type="match status" value="1"/>
</dbReference>
<evidence type="ECO:0000256" key="2">
    <source>
        <dbReference type="ARBA" id="ARBA00005676"/>
    </source>
</evidence>
<evidence type="ECO:0000256" key="3">
    <source>
        <dbReference type="ARBA" id="ARBA00022723"/>
    </source>
</evidence>
<feature type="compositionally biased region" description="Polar residues" evidence="13">
    <location>
        <begin position="191"/>
        <end position="211"/>
    </location>
</feature>
<evidence type="ECO:0000256" key="11">
    <source>
        <dbReference type="PROSITE-ProRule" id="PRU00812"/>
    </source>
</evidence>
<dbReference type="Gene3D" id="1.25.40.820">
    <property type="match status" value="1"/>
</dbReference>
<feature type="region of interest" description="Disordered" evidence="13">
    <location>
        <begin position="186"/>
        <end position="211"/>
    </location>
</feature>
<gene>
    <name evidence="15" type="ORF">H4R34_000598</name>
</gene>
<dbReference type="GO" id="GO:0043175">
    <property type="term" value="F:RNA polymerase core enzyme binding"/>
    <property type="evidence" value="ECO:0007669"/>
    <property type="project" value="UniProtKB-UniRule"/>
</dbReference>
<comment type="caution">
    <text evidence="15">The sequence shown here is derived from an EMBL/GenBank/DDBJ whole genome shotgun (WGS) entry which is preliminary data.</text>
</comment>
<evidence type="ECO:0000256" key="8">
    <source>
        <dbReference type="ARBA" id="ARBA00023242"/>
    </source>
</evidence>
<accession>A0A9W8B6U5</accession>
<dbReference type="InterPro" id="IPR007308">
    <property type="entry name" value="Rtr1/RPAP2_dom"/>
</dbReference>
<feature type="region of interest" description="Disordered" evidence="13">
    <location>
        <begin position="276"/>
        <end position="301"/>
    </location>
</feature>
<dbReference type="GO" id="GO:0005634">
    <property type="term" value="C:nucleus"/>
    <property type="evidence" value="ECO:0007669"/>
    <property type="project" value="UniProtKB-SubCell"/>
</dbReference>
<keyword evidence="8 12" id="KW-0539">Nucleus</keyword>
<evidence type="ECO:0000313" key="16">
    <source>
        <dbReference type="Proteomes" id="UP001151582"/>
    </source>
</evidence>
<keyword evidence="7 12" id="KW-0904">Protein phosphatase</keyword>